<feature type="transmembrane region" description="Helical" evidence="8">
    <location>
        <begin position="415"/>
        <end position="435"/>
    </location>
</feature>
<evidence type="ECO:0008006" key="11">
    <source>
        <dbReference type="Google" id="ProtNLM"/>
    </source>
</evidence>
<sequence length="532" mass="60117">MNYFAFFTKNMHRFCSFFLHNLGFLACFVALNFHPFFLQLSYFLILSVFGYLGLKLSKPRTHVRPNDLDLFYTSVSASTASSMAAVEMEVFSNSQLILLTLLMFLGGEVFTSMLDLVLVRYKFTHMSVLNRSSASISPFSPPNESPINYNANQTELSLVSIPHSELSVNHQPSHSNYTNILNDRLKYKCLGYLILVILGYLVVVQFVGFSLVSLYITFLTSARQVLKNKGIKISTFSLFTVVSTFSSCGFVPTNENMMVFKNNSGLLLLILPHVFLGNTLYPPCLRLVIMALKKVTRREEFSYLLKNSQDMHMLSAVHCCLLVATVFGLNIIQFVMFCSLEWNSKIMEGLNVYQKLVASIFQVTNARHSGESAFDLSSMSSAMLVLFVLMMYLPPYTTYLPVREHENDVKRKEKSVVECIVLSQLSYLVIFIIVICMTESKSLKEDPLNFSVLNITLEVISAYGNVGFSTGYSCARQLKGDGMCKDSWVGFSGRWSNKGKFILILVMFFGRLKKFNIKGGKAWNLSWQAGIN</sequence>
<feature type="transmembrane region" description="Helical" evidence="8">
    <location>
        <begin position="376"/>
        <end position="394"/>
    </location>
</feature>
<evidence type="ECO:0000256" key="4">
    <source>
        <dbReference type="ARBA" id="ARBA00022692"/>
    </source>
</evidence>
<name>A0ABD1LCX9_9FABA</name>
<accession>A0ABD1LCX9</accession>
<evidence type="ECO:0000256" key="8">
    <source>
        <dbReference type="SAM" id="Phobius"/>
    </source>
</evidence>
<keyword evidence="6" id="KW-0406">Ion transport</keyword>
<evidence type="ECO:0000256" key="6">
    <source>
        <dbReference type="ARBA" id="ARBA00023065"/>
    </source>
</evidence>
<proteinExistence type="inferred from homology"/>
<feature type="transmembrane region" description="Helical" evidence="8">
    <location>
        <begin position="96"/>
        <end position="119"/>
    </location>
</feature>
<evidence type="ECO:0000256" key="7">
    <source>
        <dbReference type="ARBA" id="ARBA00023136"/>
    </source>
</evidence>
<evidence type="ECO:0000313" key="9">
    <source>
        <dbReference type="EMBL" id="KAL2321394.1"/>
    </source>
</evidence>
<gene>
    <name evidence="9" type="ORF">Fmac_030363</name>
</gene>
<evidence type="ECO:0000256" key="2">
    <source>
        <dbReference type="ARBA" id="ARBA00010864"/>
    </source>
</evidence>
<feature type="transmembrane region" description="Helical" evidence="8">
    <location>
        <begin position="265"/>
        <end position="292"/>
    </location>
</feature>
<keyword evidence="3" id="KW-0813">Transport</keyword>
<feature type="transmembrane region" description="Helical" evidence="8">
    <location>
        <begin position="12"/>
        <end position="31"/>
    </location>
</feature>
<keyword evidence="5 8" id="KW-1133">Transmembrane helix</keyword>
<dbReference type="EMBL" id="JBGMDY010000010">
    <property type="protein sequence ID" value="KAL2321394.1"/>
    <property type="molecule type" value="Genomic_DNA"/>
</dbReference>
<feature type="transmembrane region" description="Helical" evidence="8">
    <location>
        <begin position="313"/>
        <end position="337"/>
    </location>
</feature>
<dbReference type="PANTHER" id="PTHR31064">
    <property type="entry name" value="POTASSIUM TRANSPORT PROTEIN DDB_G0292412-RELATED"/>
    <property type="match status" value="1"/>
</dbReference>
<dbReference type="InterPro" id="IPR003445">
    <property type="entry name" value="Cat_transpt"/>
</dbReference>
<comment type="subcellular location">
    <subcellularLocation>
        <location evidence="1">Membrane</location>
        <topology evidence="1">Multi-pass membrane protein</topology>
    </subcellularLocation>
</comment>
<protein>
    <recommendedName>
        <fullName evidence="11">Sodium transporter HKT1</fullName>
    </recommendedName>
</protein>
<feature type="transmembrane region" description="Helical" evidence="8">
    <location>
        <begin position="192"/>
        <end position="218"/>
    </location>
</feature>
<keyword evidence="10" id="KW-1185">Reference proteome</keyword>
<organism evidence="9 10">
    <name type="scientific">Flemingia macrophylla</name>
    <dbReference type="NCBI Taxonomy" id="520843"/>
    <lineage>
        <taxon>Eukaryota</taxon>
        <taxon>Viridiplantae</taxon>
        <taxon>Streptophyta</taxon>
        <taxon>Embryophyta</taxon>
        <taxon>Tracheophyta</taxon>
        <taxon>Spermatophyta</taxon>
        <taxon>Magnoliopsida</taxon>
        <taxon>eudicotyledons</taxon>
        <taxon>Gunneridae</taxon>
        <taxon>Pentapetalae</taxon>
        <taxon>rosids</taxon>
        <taxon>fabids</taxon>
        <taxon>Fabales</taxon>
        <taxon>Fabaceae</taxon>
        <taxon>Papilionoideae</taxon>
        <taxon>50 kb inversion clade</taxon>
        <taxon>NPAAA clade</taxon>
        <taxon>indigoferoid/millettioid clade</taxon>
        <taxon>Phaseoleae</taxon>
        <taxon>Flemingia</taxon>
    </lineage>
</organism>
<evidence type="ECO:0000313" key="10">
    <source>
        <dbReference type="Proteomes" id="UP001603857"/>
    </source>
</evidence>
<keyword evidence="4 8" id="KW-0812">Transmembrane</keyword>
<feature type="transmembrane region" description="Helical" evidence="8">
    <location>
        <begin position="230"/>
        <end position="253"/>
    </location>
</feature>
<evidence type="ECO:0000256" key="1">
    <source>
        <dbReference type="ARBA" id="ARBA00004141"/>
    </source>
</evidence>
<dbReference type="PANTHER" id="PTHR31064:SF30">
    <property type="entry name" value="HIGH-AFFINITY POTASSIUM TRANSPORT PROTEIN-RELATED"/>
    <property type="match status" value="1"/>
</dbReference>
<feature type="transmembrane region" description="Helical" evidence="8">
    <location>
        <begin position="37"/>
        <end position="54"/>
    </location>
</feature>
<evidence type="ECO:0000256" key="5">
    <source>
        <dbReference type="ARBA" id="ARBA00022989"/>
    </source>
</evidence>
<dbReference type="InterPro" id="IPR051143">
    <property type="entry name" value="TrkH_K-transport"/>
</dbReference>
<reference evidence="9 10" key="1">
    <citation type="submission" date="2024-08" db="EMBL/GenBank/DDBJ databases">
        <title>Insights into the chromosomal genome structure of Flemingia macrophylla.</title>
        <authorList>
            <person name="Ding Y."/>
            <person name="Zhao Y."/>
            <person name="Bi W."/>
            <person name="Wu M."/>
            <person name="Zhao G."/>
            <person name="Gong Y."/>
            <person name="Li W."/>
            <person name="Zhang P."/>
        </authorList>
    </citation>
    <scope>NUCLEOTIDE SEQUENCE [LARGE SCALE GENOMIC DNA]</scope>
    <source>
        <strain evidence="9">DYQJB</strain>
        <tissue evidence="9">Leaf</tissue>
    </source>
</reference>
<dbReference type="GO" id="GO:0016020">
    <property type="term" value="C:membrane"/>
    <property type="evidence" value="ECO:0007669"/>
    <property type="project" value="UniProtKB-SubCell"/>
</dbReference>
<comment type="caution">
    <text evidence="9">The sequence shown here is derived from an EMBL/GenBank/DDBJ whole genome shotgun (WGS) entry which is preliminary data.</text>
</comment>
<dbReference type="Pfam" id="PF02386">
    <property type="entry name" value="TrkH"/>
    <property type="match status" value="1"/>
</dbReference>
<keyword evidence="7 8" id="KW-0472">Membrane</keyword>
<dbReference type="GO" id="GO:0030001">
    <property type="term" value="P:metal ion transport"/>
    <property type="evidence" value="ECO:0007669"/>
    <property type="project" value="UniProtKB-ARBA"/>
</dbReference>
<comment type="similarity">
    <text evidence="2">Belongs to the TrkH potassium transport family. HKT (TC 2.A.38.3) subfamily.</text>
</comment>
<dbReference type="Proteomes" id="UP001603857">
    <property type="component" value="Unassembled WGS sequence"/>
</dbReference>
<dbReference type="AlphaFoldDB" id="A0ABD1LCX9"/>
<evidence type="ECO:0000256" key="3">
    <source>
        <dbReference type="ARBA" id="ARBA00022448"/>
    </source>
</evidence>